<reference evidence="1" key="1">
    <citation type="journal article" date="2020" name="mSystems">
        <title>Genome- and Community-Level Interaction Insights into Carbon Utilization and Element Cycling Functions of Hydrothermarchaeota in Hydrothermal Sediment.</title>
        <authorList>
            <person name="Zhou Z."/>
            <person name="Liu Y."/>
            <person name="Xu W."/>
            <person name="Pan J."/>
            <person name="Luo Z.H."/>
            <person name="Li M."/>
        </authorList>
    </citation>
    <scope>NUCLEOTIDE SEQUENCE [LARGE SCALE GENOMIC DNA]</scope>
    <source>
        <strain evidence="1">HyVt-533</strain>
    </source>
</reference>
<organism evidence="1">
    <name type="scientific">Thermodesulfatator atlanticus</name>
    <dbReference type="NCBI Taxonomy" id="501497"/>
    <lineage>
        <taxon>Bacteria</taxon>
        <taxon>Pseudomonadati</taxon>
        <taxon>Thermodesulfobacteriota</taxon>
        <taxon>Thermodesulfobacteria</taxon>
        <taxon>Thermodesulfobacteriales</taxon>
        <taxon>Thermodesulfatatoraceae</taxon>
        <taxon>Thermodesulfatator</taxon>
    </lineage>
</organism>
<dbReference type="Gene3D" id="4.10.220.110">
    <property type="match status" value="1"/>
</dbReference>
<dbReference type="AlphaFoldDB" id="A0A7V5U2G2"/>
<gene>
    <name evidence="1" type="ORF">ENJ96_04190</name>
</gene>
<dbReference type="EMBL" id="DROK01000126">
    <property type="protein sequence ID" value="HHI97031.1"/>
    <property type="molecule type" value="Genomic_DNA"/>
</dbReference>
<protein>
    <submittedName>
        <fullName evidence="1">Phage late control D family protein</fullName>
    </submittedName>
</protein>
<dbReference type="Gene3D" id="2.30.110.50">
    <property type="match status" value="1"/>
</dbReference>
<dbReference type="Proteomes" id="UP000886101">
    <property type="component" value="Unassembled WGS sequence"/>
</dbReference>
<sequence length="369" mass="42243">MSDLRFYAPGFEIRVKGERLAERGFIVNQVTVEQATEAAARATFSVFRAGTEQSLSAWLKQGLSFFKLGVPVEIRAGYGGERRLIFKGCLTSFSYTFAVDAIGEIQVEAQDFLFLLMKSRALAQKQGGFNQVYDHEVVRRVLSHYPAFEEVYIEETPIRYPKVQQKDEESDYQFLRRLAERNNYLLYARVDQEREKAVFCFKKPQDKPTPKQGQHELYFGRELRSFTPNFSLTQVITRVVVRGWDPKQKKEIEGQAELSAKDQERFEKTGFPSPITLELHLPVRTREEAQKQAEAICQKYRRLLEAEAEALGLPEIQAGDLVEIKGLPQCQGPADLDLCRGYLAVQATHQIGEGGYRLRLKLKEVVSYP</sequence>
<name>A0A7V5U2G2_9BACT</name>
<comment type="caution">
    <text evidence="1">The sequence shown here is derived from an EMBL/GenBank/DDBJ whole genome shotgun (WGS) entry which is preliminary data.</text>
</comment>
<dbReference type="Gene3D" id="3.55.50.10">
    <property type="entry name" value="Baseplate protein-like domains"/>
    <property type="match status" value="1"/>
</dbReference>
<accession>A0A7V5U2G2</accession>
<proteinExistence type="predicted"/>
<dbReference type="Pfam" id="PF05954">
    <property type="entry name" value="Phage_GPD"/>
    <property type="match status" value="1"/>
</dbReference>
<evidence type="ECO:0000313" key="1">
    <source>
        <dbReference type="EMBL" id="HHI97031.1"/>
    </source>
</evidence>
<dbReference type="SUPFAM" id="SSF69279">
    <property type="entry name" value="Phage tail proteins"/>
    <property type="match status" value="1"/>
</dbReference>